<organism evidence="7">
    <name type="scientific">Cyprideis torosa</name>
    <dbReference type="NCBI Taxonomy" id="163714"/>
    <lineage>
        <taxon>Eukaryota</taxon>
        <taxon>Metazoa</taxon>
        <taxon>Ecdysozoa</taxon>
        <taxon>Arthropoda</taxon>
        <taxon>Crustacea</taxon>
        <taxon>Oligostraca</taxon>
        <taxon>Ostracoda</taxon>
        <taxon>Podocopa</taxon>
        <taxon>Podocopida</taxon>
        <taxon>Cytherocopina</taxon>
        <taxon>Cytheroidea</taxon>
        <taxon>Cytherideidae</taxon>
        <taxon>Cyprideis</taxon>
    </lineage>
</organism>
<proteinExistence type="predicted"/>
<comment type="pathway">
    <text evidence="2">Lipid metabolism.</text>
</comment>
<dbReference type="OrthoDB" id="10039049at2759"/>
<evidence type="ECO:0000256" key="1">
    <source>
        <dbReference type="ARBA" id="ARBA00004477"/>
    </source>
</evidence>
<keyword evidence="6" id="KW-0012">Acyltransferase</keyword>
<dbReference type="AlphaFoldDB" id="A0A7R8W771"/>
<evidence type="ECO:0000256" key="3">
    <source>
        <dbReference type="ARBA" id="ARBA00013244"/>
    </source>
</evidence>
<name>A0A7R8W771_9CRUS</name>
<dbReference type="PANTHER" id="PTHR10408:SF7">
    <property type="entry name" value="DIACYLGLYCEROL O-ACYLTRANSFERASE 1"/>
    <property type="match status" value="1"/>
</dbReference>
<evidence type="ECO:0000313" key="7">
    <source>
        <dbReference type="EMBL" id="CAD7223859.1"/>
    </source>
</evidence>
<gene>
    <name evidence="7" type="ORF">CTOB1V02_LOCUS1836</name>
</gene>
<dbReference type="GO" id="GO:0004144">
    <property type="term" value="F:diacylglycerol O-acyltransferase activity"/>
    <property type="evidence" value="ECO:0007669"/>
    <property type="project" value="UniProtKB-EC"/>
</dbReference>
<protein>
    <recommendedName>
        <fullName evidence="3">diacylglycerol O-acyltransferase</fullName>
        <ecNumber evidence="3">2.3.1.20</ecNumber>
    </recommendedName>
</protein>
<evidence type="ECO:0000256" key="4">
    <source>
        <dbReference type="ARBA" id="ARBA00022679"/>
    </source>
</evidence>
<keyword evidence="4" id="KW-0808">Transferase</keyword>
<dbReference type="EMBL" id="OB660266">
    <property type="protein sequence ID" value="CAD7223859.1"/>
    <property type="molecule type" value="Genomic_DNA"/>
</dbReference>
<accession>A0A7R8W771</accession>
<keyword evidence="5" id="KW-0256">Endoplasmic reticulum</keyword>
<dbReference type="GO" id="GO:0005789">
    <property type="term" value="C:endoplasmic reticulum membrane"/>
    <property type="evidence" value="ECO:0007669"/>
    <property type="project" value="UniProtKB-SubCell"/>
</dbReference>
<dbReference type="GO" id="GO:0019432">
    <property type="term" value="P:triglyceride biosynthetic process"/>
    <property type="evidence" value="ECO:0007669"/>
    <property type="project" value="TreeGrafter"/>
</dbReference>
<reference evidence="7" key="1">
    <citation type="submission" date="2020-11" db="EMBL/GenBank/DDBJ databases">
        <authorList>
            <person name="Tran Van P."/>
        </authorList>
    </citation>
    <scope>NUCLEOTIDE SEQUENCE</scope>
</reference>
<dbReference type="PANTHER" id="PTHR10408">
    <property type="entry name" value="STEROL O-ACYLTRANSFERASE"/>
    <property type="match status" value="1"/>
</dbReference>
<dbReference type="UniPathway" id="UPA00230"/>
<sequence length="106" mass="12430">MRGNHVAPMWFISSSVAVFFVSAFFHEYLVSVPLQLFKVWAFTGMMSQIPLTYLTHYVHRRFGGRWGNMIVWTSLILGTPLCVMMYYHDYVIEHFGAELLEQFSQI</sequence>
<evidence type="ECO:0000256" key="6">
    <source>
        <dbReference type="ARBA" id="ARBA00023315"/>
    </source>
</evidence>
<dbReference type="InterPro" id="IPR014371">
    <property type="entry name" value="Oat_ACAT_DAG_ARE"/>
</dbReference>
<evidence type="ECO:0000256" key="5">
    <source>
        <dbReference type="ARBA" id="ARBA00022824"/>
    </source>
</evidence>
<dbReference type="EC" id="2.3.1.20" evidence="3"/>
<comment type="subcellular location">
    <subcellularLocation>
        <location evidence="1">Endoplasmic reticulum membrane</location>
        <topology evidence="1">Multi-pass membrane protein</topology>
    </subcellularLocation>
</comment>
<evidence type="ECO:0000256" key="2">
    <source>
        <dbReference type="ARBA" id="ARBA00005189"/>
    </source>
</evidence>